<feature type="compositionally biased region" description="Low complexity" evidence="1">
    <location>
        <begin position="1225"/>
        <end position="1235"/>
    </location>
</feature>
<protein>
    <recommendedName>
        <fullName evidence="4">Mob1/phocein family protein</fullName>
    </recommendedName>
</protein>
<feature type="compositionally biased region" description="Basic and acidic residues" evidence="1">
    <location>
        <begin position="1488"/>
        <end position="1532"/>
    </location>
</feature>
<dbReference type="STRING" id="94643.A0A2A9M8M9"/>
<feature type="compositionally biased region" description="Polar residues" evidence="1">
    <location>
        <begin position="1309"/>
        <end position="1331"/>
    </location>
</feature>
<feature type="compositionally biased region" description="Basic and acidic residues" evidence="1">
    <location>
        <begin position="754"/>
        <end position="791"/>
    </location>
</feature>
<feature type="region of interest" description="Disordered" evidence="1">
    <location>
        <begin position="1102"/>
        <end position="1178"/>
    </location>
</feature>
<feature type="compositionally biased region" description="Polar residues" evidence="1">
    <location>
        <begin position="32"/>
        <end position="41"/>
    </location>
</feature>
<evidence type="ECO:0008006" key="4">
    <source>
        <dbReference type="Google" id="ProtNLM"/>
    </source>
</evidence>
<dbReference type="PANTHER" id="PTHR22599">
    <property type="entry name" value="MPS ONE BINDER KINASE ACTIVATOR-LIKE MOB"/>
    <property type="match status" value="1"/>
</dbReference>
<feature type="compositionally biased region" description="Basic and acidic residues" evidence="1">
    <location>
        <begin position="1346"/>
        <end position="1360"/>
    </location>
</feature>
<dbReference type="SUPFAM" id="SSF101152">
    <property type="entry name" value="Mob1/phocein"/>
    <property type="match status" value="2"/>
</dbReference>
<dbReference type="Pfam" id="PF03637">
    <property type="entry name" value="Mob1_phocein"/>
    <property type="match status" value="1"/>
</dbReference>
<feature type="region of interest" description="Disordered" evidence="1">
    <location>
        <begin position="752"/>
        <end position="842"/>
    </location>
</feature>
<dbReference type="RefSeq" id="XP_029218278.1">
    <property type="nucleotide sequence ID" value="XM_029365794.1"/>
</dbReference>
<feature type="region of interest" description="Disordered" evidence="1">
    <location>
        <begin position="1225"/>
        <end position="1430"/>
    </location>
</feature>
<organism evidence="2 3">
    <name type="scientific">Besnoitia besnoiti</name>
    <name type="common">Apicomplexan protozoan</name>
    <dbReference type="NCBI Taxonomy" id="94643"/>
    <lineage>
        <taxon>Eukaryota</taxon>
        <taxon>Sar</taxon>
        <taxon>Alveolata</taxon>
        <taxon>Apicomplexa</taxon>
        <taxon>Conoidasida</taxon>
        <taxon>Coccidia</taxon>
        <taxon>Eucoccidiorida</taxon>
        <taxon>Eimeriorina</taxon>
        <taxon>Sarcocystidae</taxon>
        <taxon>Besnoitia</taxon>
    </lineage>
</organism>
<feature type="compositionally biased region" description="Low complexity" evidence="1">
    <location>
        <begin position="1126"/>
        <end position="1168"/>
    </location>
</feature>
<reference evidence="2 3" key="1">
    <citation type="submission" date="2017-09" db="EMBL/GenBank/DDBJ databases">
        <title>Genome sequencing of Besnoitia besnoiti strain Bb-Ger1.</title>
        <authorList>
            <person name="Schares G."/>
            <person name="Venepally P."/>
            <person name="Lorenzi H.A."/>
        </authorList>
    </citation>
    <scope>NUCLEOTIDE SEQUENCE [LARGE SCALE GENOMIC DNA]</scope>
    <source>
        <strain evidence="2 3">Bb-Ger1</strain>
    </source>
</reference>
<evidence type="ECO:0000313" key="2">
    <source>
        <dbReference type="EMBL" id="PFH34269.1"/>
    </source>
</evidence>
<feature type="compositionally biased region" description="Acidic residues" evidence="1">
    <location>
        <begin position="1332"/>
        <end position="1345"/>
    </location>
</feature>
<feature type="compositionally biased region" description="Low complexity" evidence="1">
    <location>
        <begin position="288"/>
        <end position="309"/>
    </location>
</feature>
<feature type="compositionally biased region" description="Polar residues" evidence="1">
    <location>
        <begin position="323"/>
        <end position="337"/>
    </location>
</feature>
<dbReference type="VEuPathDB" id="ToxoDB:BESB_074210"/>
<feature type="compositionally biased region" description="Basic and acidic residues" evidence="1">
    <location>
        <begin position="1296"/>
        <end position="1308"/>
    </location>
</feature>
<name>A0A2A9M8M9_BESBE</name>
<dbReference type="Proteomes" id="UP000224006">
    <property type="component" value="Unassembled WGS sequence"/>
</dbReference>
<dbReference type="OrthoDB" id="8170117at2759"/>
<feature type="region of interest" description="Disordered" evidence="1">
    <location>
        <begin position="1620"/>
        <end position="1639"/>
    </location>
</feature>
<feature type="compositionally biased region" description="Low complexity" evidence="1">
    <location>
        <begin position="215"/>
        <end position="266"/>
    </location>
</feature>
<dbReference type="Gene3D" id="1.20.140.30">
    <property type="entry name" value="MOB kinase activator"/>
    <property type="match status" value="2"/>
</dbReference>
<evidence type="ECO:0000313" key="3">
    <source>
        <dbReference type="Proteomes" id="UP000224006"/>
    </source>
</evidence>
<dbReference type="SMART" id="SM01388">
    <property type="entry name" value="Mob1_phocein"/>
    <property type="match status" value="1"/>
</dbReference>
<feature type="region of interest" description="Disordered" evidence="1">
    <location>
        <begin position="1"/>
        <end position="72"/>
    </location>
</feature>
<feature type="region of interest" description="Disordered" evidence="1">
    <location>
        <begin position="695"/>
        <end position="726"/>
    </location>
</feature>
<sequence length="1656" mass="177731">MTHTDSPQPSGLVVRAQRQAPQDEGAHKYASCSRNASQTAGTRCRGAGSLDAEGEVGEEKQEKGEAAVSSVTRLPAQLRERCVQQAPSKPPKKADFPMAYFAEALSAPRERVSMRKNKVLFFSSDTPSSSPAASHSRDRRKPPCLTPVFSPASPSASVSLSPFSRPSLWLSTPTASHGRVDSDPVEDTIDSGGIRTEEEVSRSSFDAPEKVANKPSAPSSSSSSASSPPPSSSSSAIQSPPASSSAPTPVSSVGESLSSLSNPQSSFTGSPSEPSGCDALQERPYDESFPSHSRSFASSGPPSLLSSISQVSGEAQELDATSCRRSQGMSNPSLLRSNLAPSHATACSSLPFASSSASGFDSAGLQSWGQKTPAEGDPGSRSTRLDTEPVAPLVASPPVYGQSVVPPALCPPLVSPFPSSAPLSTSVSSQSSSSSLQRSFNWPPSCMDLTRRVLAATLHNLHLRQAAAAPFLADENEWIATQLANCLADLQLLLTCVWDACTCPVMAAGSIFFLVLKSAPAGVSPLAGSQVGQRASSFSLHQDPGTGLLSAAASEDAFVTRELSRLPLAHEAHLRETNLRTPGTRRVRERRRSLCGGEACSWACRMREEAGEQSKRRLEHEGRAQARRVEKDLTCALTSSCIKARDILHRHHNAGAPRAVSPTPRREDTEEGTDAFIPSLKLGWGMRLERARRYGPRAEHGAERGATCRGSAGSAGARGSSRSRPVRLQTARQYMETVLAWCVDQVHRGQLFRDPPKKSRETRPAWFEAHEEARRPWEREEAKADSAETRGSELAPDGAQKVAAGSLNQEEDGAPCAQAPDPEGRGVPGGRGEAGRQGAERRLETERKTYVLFPSSSVGLLFPRGQEQGRVAREQTEREAEHSSLRAVYSANRAGEQTDAEGKRFLDIARRMCRRVFRCYAHIYHYHLDLLCAHDVLAHVNRCFKFFLFFAHQFRLLTQTDTHPLRNLVSQLLVGDSPLAEASGHARITQLFPLPAASPLPPAGRSAPSSREGLAPSHTLSRFPPPASSSFFLNDPLTELHETYKGAVKGHIRCANDDGGSRSEDDASTQLASPARAQEHAARRPGEFRAAYEKEALQGLTAGAPQEPTPPDGLNPSRLPSVASRSPSVSMASALLPSSSSSQFPSPHSPFAASSSPPSPAWSESSSPGVDRRRQAADLSFPLASRSFAVLPAPGSEDAVHASVATSSSFPFACSSAYLLSPLHSRAASQSSSQSPPTEGLSFQLAPLQEEPHSEPSEKRSASPGGGGAASAASSHQTCCPPPFSRVVRAPAPGRTADRGDASAEEKSAASNRQAVANGLQQGRGSASTECQEGEEPLQSEESADAAERDSEKGLSKREPEEEGEEAGPPGRTEGKAVPDRGQGGRAAQTRSAEQDPVALEEMPERGNPREETSAASDSEDEEVGTPERVLMMALKRDICEMKQQQCVDHALSLRQDLAGFDEHGSPDTCTCGLRRIESFEELPLLLGHEDAAEGEGRKENAEPWERRRPTGAEEAERREEETSREDNEAQRDGSAQRWGENQAIIAANARETNAQDAPLMPQERVGGRPVQEDLLAPHEKENSRSGTEKPEARKKRRPVLSPLPFKDEDFDEIRTALKEAEALKPQTPFSEAEQGRRRATKKLLESLLLQQQPYL</sequence>
<proteinExistence type="predicted"/>
<dbReference type="KEGG" id="bbes:BESB_074210"/>
<dbReference type="EMBL" id="NWUJ01000007">
    <property type="protein sequence ID" value="PFH34269.1"/>
    <property type="molecule type" value="Genomic_DNA"/>
</dbReference>
<accession>A0A2A9M8M9</accession>
<feature type="region of interest" description="Disordered" evidence="1">
    <location>
        <begin position="864"/>
        <end position="884"/>
    </location>
</feature>
<gene>
    <name evidence="2" type="ORF">BESB_074210</name>
</gene>
<dbReference type="GeneID" id="40312347"/>
<feature type="compositionally biased region" description="Basic and acidic residues" evidence="1">
    <location>
        <begin position="870"/>
        <end position="884"/>
    </location>
</feature>
<feature type="compositionally biased region" description="Basic and acidic residues" evidence="1">
    <location>
        <begin position="1576"/>
        <end position="1592"/>
    </location>
</feature>
<feature type="compositionally biased region" description="Basic and acidic residues" evidence="1">
    <location>
        <begin position="1250"/>
        <end position="1261"/>
    </location>
</feature>
<feature type="compositionally biased region" description="Low complexity" evidence="1">
    <location>
        <begin position="704"/>
        <end position="723"/>
    </location>
</feature>
<dbReference type="InterPro" id="IPR005301">
    <property type="entry name" value="MOB_kinase_act_fam"/>
</dbReference>
<feature type="compositionally biased region" description="Low complexity" evidence="1">
    <location>
        <begin position="147"/>
        <end position="168"/>
    </location>
</feature>
<feature type="region of interest" description="Disordered" evidence="1">
    <location>
        <begin position="121"/>
        <end position="337"/>
    </location>
</feature>
<feature type="region of interest" description="Disordered" evidence="1">
    <location>
        <begin position="653"/>
        <end position="672"/>
    </location>
</feature>
<feature type="region of interest" description="Disordered" evidence="1">
    <location>
        <begin position="1486"/>
        <end position="1609"/>
    </location>
</feature>
<feature type="region of interest" description="Disordered" evidence="1">
    <location>
        <begin position="363"/>
        <end position="385"/>
    </location>
</feature>
<feature type="compositionally biased region" description="Basic and acidic residues" evidence="1">
    <location>
        <begin position="1055"/>
        <end position="1065"/>
    </location>
</feature>
<dbReference type="InterPro" id="IPR036703">
    <property type="entry name" value="MOB_kinase_act_sf"/>
</dbReference>
<feature type="compositionally biased region" description="Basic and acidic residues" evidence="1">
    <location>
        <begin position="195"/>
        <end position="212"/>
    </location>
</feature>
<keyword evidence="3" id="KW-1185">Reference proteome</keyword>
<feature type="compositionally biased region" description="Basic and acidic residues" evidence="1">
    <location>
        <begin position="1403"/>
        <end position="1413"/>
    </location>
</feature>
<feature type="compositionally biased region" description="Low complexity" evidence="1">
    <location>
        <begin position="123"/>
        <end position="134"/>
    </location>
</feature>
<feature type="region of interest" description="Disordered" evidence="1">
    <location>
        <begin position="1055"/>
        <end position="1085"/>
    </location>
</feature>
<feature type="region of interest" description="Disordered" evidence="1">
    <location>
        <begin position="999"/>
        <end position="1022"/>
    </location>
</feature>
<comment type="caution">
    <text evidence="2">The sequence shown here is derived from an EMBL/GenBank/DDBJ whole genome shotgun (WGS) entry which is preliminary data.</text>
</comment>
<evidence type="ECO:0000256" key="1">
    <source>
        <dbReference type="SAM" id="MobiDB-lite"/>
    </source>
</evidence>